<dbReference type="InterPro" id="IPR048528">
    <property type="entry name" value="Lamp2-like_luminal"/>
</dbReference>
<evidence type="ECO:0000259" key="21">
    <source>
        <dbReference type="Pfam" id="PF01299"/>
    </source>
</evidence>
<dbReference type="GO" id="GO:0005765">
    <property type="term" value="C:lysosomal membrane"/>
    <property type="evidence" value="ECO:0007669"/>
    <property type="project" value="UniProtKB-SubCell"/>
</dbReference>
<dbReference type="PANTHER" id="PTHR11506:SF6">
    <property type="entry name" value="LYSOSOME-ASSOCIATED MEMBRANE GLYCOPROTEIN 2"/>
    <property type="match status" value="1"/>
</dbReference>
<keyword evidence="10" id="KW-0072">Autophagy</keyword>
<keyword evidence="7 20" id="KW-0732">Signal</keyword>
<evidence type="ECO:0000256" key="12">
    <source>
        <dbReference type="ARBA" id="ARBA00023157"/>
    </source>
</evidence>
<dbReference type="InterPro" id="IPR048524">
    <property type="entry name" value="Lamp2-like_TM"/>
</dbReference>
<dbReference type="PROSITE" id="PS00310">
    <property type="entry name" value="LAMP_1"/>
    <property type="match status" value="1"/>
</dbReference>
<evidence type="ECO:0000256" key="20">
    <source>
        <dbReference type="SAM" id="SignalP"/>
    </source>
</evidence>
<organism evidence="23 24">
    <name type="scientific">Sus scrofa</name>
    <name type="common">Pig</name>
    <dbReference type="NCBI Taxonomy" id="9823"/>
    <lineage>
        <taxon>Eukaryota</taxon>
        <taxon>Metazoa</taxon>
        <taxon>Chordata</taxon>
        <taxon>Craniata</taxon>
        <taxon>Vertebrata</taxon>
        <taxon>Euteleostomi</taxon>
        <taxon>Mammalia</taxon>
        <taxon>Eutheria</taxon>
        <taxon>Laurasiatheria</taxon>
        <taxon>Artiodactyla</taxon>
        <taxon>Suina</taxon>
        <taxon>Suidae</taxon>
        <taxon>Sus</taxon>
    </lineage>
</organism>
<dbReference type="Pfam" id="PF21222">
    <property type="entry name" value="Lamp2_2nd"/>
    <property type="match status" value="1"/>
</dbReference>
<dbReference type="PROSITE" id="PS51407">
    <property type="entry name" value="LAMP_3"/>
    <property type="match status" value="1"/>
</dbReference>
<dbReference type="FunFam" id="2.40.160.110:FF:000001">
    <property type="entry name" value="lysosome-associated membrane glycoprotein 2 isoform X2"/>
    <property type="match status" value="1"/>
</dbReference>
<comment type="subcellular location">
    <subcellularLocation>
        <location evidence="1">Cell membrane</location>
        <topology evidence="1">Single-pass type I membrane protein</topology>
    </subcellularLocation>
    <subcellularLocation>
        <location evidence="4">Cytoplasmic vesicle</location>
        <location evidence="4">Autophagosome membrane</location>
    </subcellularLocation>
    <subcellularLocation>
        <location evidence="3">Endosome membrane</location>
        <topology evidence="3">Single-pass type I membrane protein</topology>
    </subcellularLocation>
    <subcellularLocation>
        <location evidence="2 18">Lysosome membrane</location>
        <topology evidence="2 18">Single-pass type I membrane protein</topology>
    </subcellularLocation>
</comment>
<comment type="similarity">
    <text evidence="18">Belongs to the LAMP family.</text>
</comment>
<evidence type="ECO:0000256" key="8">
    <source>
        <dbReference type="ARBA" id="ARBA00022753"/>
    </source>
</evidence>
<dbReference type="AlphaFoldDB" id="A0A8D1HCG4"/>
<proteinExistence type="inferred from homology"/>
<feature type="chain" id="PRO_5034919421" description="Lysosome-associated membrane glycoprotein 2" evidence="20">
    <location>
        <begin position="29"/>
        <end position="413"/>
    </location>
</feature>
<evidence type="ECO:0000256" key="13">
    <source>
        <dbReference type="ARBA" id="ARBA00023180"/>
    </source>
</evidence>
<evidence type="ECO:0000256" key="4">
    <source>
        <dbReference type="ARBA" id="ARBA00004652"/>
    </source>
</evidence>
<evidence type="ECO:0000256" key="14">
    <source>
        <dbReference type="ARBA" id="ARBA00023228"/>
    </source>
</evidence>
<evidence type="ECO:0000256" key="1">
    <source>
        <dbReference type="ARBA" id="ARBA00004251"/>
    </source>
</evidence>
<evidence type="ECO:0000256" key="16">
    <source>
        <dbReference type="ARBA" id="ARBA00074380"/>
    </source>
</evidence>
<evidence type="ECO:0000256" key="10">
    <source>
        <dbReference type="ARBA" id="ARBA00023006"/>
    </source>
</evidence>
<evidence type="ECO:0000256" key="2">
    <source>
        <dbReference type="ARBA" id="ARBA00004352"/>
    </source>
</evidence>
<dbReference type="GO" id="GO:0005776">
    <property type="term" value="C:autophagosome"/>
    <property type="evidence" value="ECO:0007669"/>
    <property type="project" value="UniProtKB-SubCell"/>
</dbReference>
<keyword evidence="6 18" id="KW-0812">Transmembrane</keyword>
<name>A0A8D1HCG4_PIG</name>
<accession>A0A8D1HCG4</accession>
<dbReference type="PROSITE" id="PS00311">
    <property type="entry name" value="LAMP_2"/>
    <property type="match status" value="1"/>
</dbReference>
<evidence type="ECO:0000313" key="23">
    <source>
        <dbReference type="Ensembl" id="ENSSSCP00045017115.1"/>
    </source>
</evidence>
<evidence type="ECO:0000256" key="7">
    <source>
        <dbReference type="ARBA" id="ARBA00022729"/>
    </source>
</evidence>
<feature type="transmembrane region" description="Helical" evidence="19">
    <location>
        <begin position="378"/>
        <end position="401"/>
    </location>
</feature>
<sequence>MVCFRLSPVPGSGLLMLCLVLGAVSSYALELNLTNSEKATCLYAKWQMNFTIRYETTNNSHKTVSISDFGAATYNGSFCGDDHNDPQIVMQFGSGFSWIVNFAKESSSYLINSISFSYNTSDTTTFPDAKKKGVLTVNDSVGFQVPLNDIFRCNSLSTLEKDNVVQHYWDVHVQAFVQNGTVSTKVFMGSQTRVSNRSCSCQPTPQPQPTPEPQQRQIRAASVTYTTAHSNGSYLLSDVMGLTFSLRGRQVASVININPNTTNATGSCHSKTALLRLSGSNIKYLDFVFAVKNDNRFYLKEVNVSVYLVNGSVFSIANNNLSYWDAPLGSSYMCNKEQTVSVSGAFQINTFNLRVQPFSVMEGKYSTAQDCSADDDNFIVPIAVGAALAGVLILVLLAYFIGLKRHHAGYEQF</sequence>
<evidence type="ECO:0000256" key="9">
    <source>
        <dbReference type="ARBA" id="ARBA00022989"/>
    </source>
</evidence>
<dbReference type="PANTHER" id="PTHR11506">
    <property type="entry name" value="LYSOSOME-ASSOCIATED MEMBRANE GLYCOPROTEIN"/>
    <property type="match status" value="1"/>
</dbReference>
<feature type="signal peptide" evidence="20">
    <location>
        <begin position="1"/>
        <end position="28"/>
    </location>
</feature>
<keyword evidence="15" id="KW-0968">Cytoplasmic vesicle</keyword>
<keyword evidence="14 18" id="KW-0458">Lysosome</keyword>
<dbReference type="Ensembl" id="ENSSSCT00045024766.1">
    <property type="protein sequence ID" value="ENSSSCP00045017115.1"/>
    <property type="gene ID" value="ENSSSCG00045014506.1"/>
</dbReference>
<protein>
    <recommendedName>
        <fullName evidence="16">Lysosome-associated membrane glycoprotein 2</fullName>
    </recommendedName>
    <alternativeName>
        <fullName evidence="17">CD107 antigen-like family member B</fullName>
    </alternativeName>
</protein>
<keyword evidence="9 19" id="KW-1133">Transmembrane helix</keyword>
<dbReference type="GO" id="GO:0005886">
    <property type="term" value="C:plasma membrane"/>
    <property type="evidence" value="ECO:0007669"/>
    <property type="project" value="UniProtKB-SubCell"/>
</dbReference>
<dbReference type="GO" id="GO:0010008">
    <property type="term" value="C:endosome membrane"/>
    <property type="evidence" value="ECO:0007669"/>
    <property type="project" value="UniProtKB-SubCell"/>
</dbReference>
<keyword evidence="11 18" id="KW-0472">Membrane</keyword>
<evidence type="ECO:0000256" key="19">
    <source>
        <dbReference type="SAM" id="Phobius"/>
    </source>
</evidence>
<evidence type="ECO:0000256" key="5">
    <source>
        <dbReference type="ARBA" id="ARBA00022475"/>
    </source>
</evidence>
<feature type="domain" description="Lysosome-associated membrane glycoprotein 2-like transmembrane" evidence="22">
    <location>
        <begin position="380"/>
        <end position="410"/>
    </location>
</feature>
<dbReference type="InterPro" id="IPR018134">
    <property type="entry name" value="LAMP_CS"/>
</dbReference>
<dbReference type="FunFam" id="2.40.160.110:FF:000004">
    <property type="entry name" value="Lysosomal associated membrane protein 2"/>
    <property type="match status" value="1"/>
</dbReference>
<evidence type="ECO:0000256" key="15">
    <source>
        <dbReference type="ARBA" id="ARBA00023329"/>
    </source>
</evidence>
<keyword evidence="8" id="KW-0967">Endosome</keyword>
<evidence type="ECO:0000259" key="22">
    <source>
        <dbReference type="Pfam" id="PF21222"/>
    </source>
</evidence>
<dbReference type="Proteomes" id="UP000694728">
    <property type="component" value="Unplaced"/>
</dbReference>
<evidence type="ECO:0000256" key="11">
    <source>
        <dbReference type="ARBA" id="ARBA00023136"/>
    </source>
</evidence>
<evidence type="ECO:0000256" key="18">
    <source>
        <dbReference type="PROSITE-ProRule" id="PRU00740"/>
    </source>
</evidence>
<dbReference type="InterPro" id="IPR002000">
    <property type="entry name" value="Lysosome-assoc_membr_glycop"/>
</dbReference>
<comment type="caution">
    <text evidence="18">Lacks conserved residue(s) required for the propagation of feature annotation.</text>
</comment>
<reference evidence="23" key="1">
    <citation type="submission" date="2025-08" db="UniProtKB">
        <authorList>
            <consortium name="Ensembl"/>
        </authorList>
    </citation>
    <scope>IDENTIFICATION</scope>
</reference>
<evidence type="ECO:0000256" key="17">
    <source>
        <dbReference type="ARBA" id="ARBA00082881"/>
    </source>
</evidence>
<feature type="domain" description="Lysosome-associated membrane glycoprotein 2-like luminal" evidence="21">
    <location>
        <begin position="31"/>
        <end position="177"/>
    </location>
</feature>
<keyword evidence="12 18" id="KW-1015">Disulfide bond</keyword>
<keyword evidence="5" id="KW-1003">Cell membrane</keyword>
<evidence type="ECO:0000256" key="3">
    <source>
        <dbReference type="ARBA" id="ARBA00004530"/>
    </source>
</evidence>
<dbReference type="Pfam" id="PF01299">
    <property type="entry name" value="Lamp2-like_luminal"/>
    <property type="match status" value="2"/>
</dbReference>
<evidence type="ECO:0000313" key="24">
    <source>
        <dbReference type="Proteomes" id="UP000694728"/>
    </source>
</evidence>
<keyword evidence="13" id="KW-0325">Glycoprotein</keyword>
<dbReference type="Gene3D" id="2.40.160.110">
    <property type="match status" value="2"/>
</dbReference>
<evidence type="ECO:0000256" key="6">
    <source>
        <dbReference type="ARBA" id="ARBA00022692"/>
    </source>
</evidence>
<feature type="disulfide bond" evidence="18">
    <location>
        <begin position="334"/>
        <end position="371"/>
    </location>
</feature>
<feature type="domain" description="Lysosome-associated membrane glycoprotein 2-like luminal" evidence="21">
    <location>
        <begin position="224"/>
        <end position="360"/>
    </location>
</feature>
<dbReference type="GO" id="GO:0061740">
    <property type="term" value="P:protein targeting to lysosome involved in chaperone-mediated autophagy"/>
    <property type="evidence" value="ECO:0007669"/>
    <property type="project" value="UniProtKB-ARBA"/>
</dbReference>